<dbReference type="Proteomes" id="UP000029964">
    <property type="component" value="Unassembled WGS sequence"/>
</dbReference>
<dbReference type="HOGENOM" id="CLU_2454178_0_0_1"/>
<keyword evidence="1" id="KW-0812">Transmembrane</keyword>
<dbReference type="AlphaFoldDB" id="A0A086T7S4"/>
<organism evidence="2 3">
    <name type="scientific">Hapsidospora chrysogenum (strain ATCC 11550 / CBS 779.69 / DSM 880 / IAM 14645 / JCM 23072 / IMI 49137)</name>
    <name type="common">Acremonium chrysogenum</name>
    <dbReference type="NCBI Taxonomy" id="857340"/>
    <lineage>
        <taxon>Eukaryota</taxon>
        <taxon>Fungi</taxon>
        <taxon>Dikarya</taxon>
        <taxon>Ascomycota</taxon>
        <taxon>Pezizomycotina</taxon>
        <taxon>Sordariomycetes</taxon>
        <taxon>Hypocreomycetidae</taxon>
        <taxon>Hypocreales</taxon>
        <taxon>Bionectriaceae</taxon>
        <taxon>Hapsidospora</taxon>
    </lineage>
</organism>
<evidence type="ECO:0000256" key="1">
    <source>
        <dbReference type="SAM" id="Phobius"/>
    </source>
</evidence>
<gene>
    <name evidence="2" type="ORF">ACRE_037460</name>
</gene>
<keyword evidence="1" id="KW-1133">Transmembrane helix</keyword>
<proteinExistence type="predicted"/>
<name>A0A086T7S4_HAPC1</name>
<keyword evidence="1" id="KW-0472">Membrane</keyword>
<reference evidence="3" key="1">
    <citation type="journal article" date="2014" name="Genome Announc.">
        <title>Genome sequence and annotation of Acremonium chrysogenum, producer of the beta-lactam antibiotic cephalosporin C.</title>
        <authorList>
            <person name="Terfehr D."/>
            <person name="Dahlmann T.A."/>
            <person name="Specht T."/>
            <person name="Zadra I."/>
            <person name="Kuernsteiner H."/>
            <person name="Kueck U."/>
        </authorList>
    </citation>
    <scope>NUCLEOTIDE SEQUENCE [LARGE SCALE GENOMIC DNA]</scope>
    <source>
        <strain evidence="3">ATCC 11550 / CBS 779.69 / DSM 880 / IAM 14645 / JCM 23072 / IMI 49137</strain>
    </source>
</reference>
<keyword evidence="3" id="KW-1185">Reference proteome</keyword>
<sequence length="89" mass="9927">MQSCHGLMTQLVHRGSTVYVLTALPRGPEYLTLMLLRRMEPYAHGYEDRILNAVWVGLLGLEVLMVLGVAVRAIAKRLSPAQAPKVRTQ</sequence>
<dbReference type="EMBL" id="JPKY01000032">
    <property type="protein sequence ID" value="KFH45406.1"/>
    <property type="molecule type" value="Genomic_DNA"/>
</dbReference>
<evidence type="ECO:0000313" key="2">
    <source>
        <dbReference type="EMBL" id="KFH45406.1"/>
    </source>
</evidence>
<evidence type="ECO:0000313" key="3">
    <source>
        <dbReference type="Proteomes" id="UP000029964"/>
    </source>
</evidence>
<accession>A0A086T7S4</accession>
<protein>
    <submittedName>
        <fullName evidence="2">Uncharacterized protein</fullName>
    </submittedName>
</protein>
<feature type="transmembrane region" description="Helical" evidence="1">
    <location>
        <begin position="53"/>
        <end position="75"/>
    </location>
</feature>
<comment type="caution">
    <text evidence="2">The sequence shown here is derived from an EMBL/GenBank/DDBJ whole genome shotgun (WGS) entry which is preliminary data.</text>
</comment>